<sequence>MSFRFVPPFCLTLTSRQAQAALHKSNSAVNACAAGDAAEGEEENDHSSTALALVREPLTDSSLSHPPSTSHARLGILV</sequence>
<reference evidence="2 3" key="1">
    <citation type="submission" date="2016-07" db="EMBL/GenBank/DDBJ databases">
        <title>Multiple horizontal gene transfer events from other fungi enriched the ability of initially mycotrophic Trichoderma (Ascomycota) to feed on dead plant biomass.</title>
        <authorList>
            <consortium name="DOE Joint Genome Institute"/>
            <person name="Aerts A."/>
            <person name="Atanasova L."/>
            <person name="Chenthamara K."/>
            <person name="Zhang J."/>
            <person name="Grujic M."/>
            <person name="Henrissat B."/>
            <person name="Kuo A."/>
            <person name="Salamov A."/>
            <person name="Lipzen A."/>
            <person name="Labutti K."/>
            <person name="Barry K."/>
            <person name="Miao Y."/>
            <person name="Rahimi M.J."/>
            <person name="Shen Q."/>
            <person name="Grigoriev I.V."/>
            <person name="Kubicek C.P."/>
            <person name="Druzhinina I.S."/>
        </authorList>
    </citation>
    <scope>NUCLEOTIDE SEQUENCE [LARGE SCALE GENOMIC DNA]</scope>
    <source>
        <strain evidence="2 3">ATCC 18648</strain>
    </source>
</reference>
<protein>
    <submittedName>
        <fullName evidence="2">Uncharacterized protein</fullName>
    </submittedName>
</protein>
<keyword evidence="3" id="KW-1185">Reference proteome</keyword>
<dbReference type="Proteomes" id="UP000240760">
    <property type="component" value="Unassembled WGS sequence"/>
</dbReference>
<feature type="region of interest" description="Disordered" evidence="1">
    <location>
        <begin position="58"/>
        <end position="78"/>
    </location>
</feature>
<proteinExistence type="predicted"/>
<evidence type="ECO:0000256" key="1">
    <source>
        <dbReference type="SAM" id="MobiDB-lite"/>
    </source>
</evidence>
<dbReference type="AlphaFoldDB" id="A0A2T4BPJ2"/>
<dbReference type="EMBL" id="KZ679151">
    <property type="protein sequence ID" value="PTB71243.1"/>
    <property type="molecule type" value="Genomic_DNA"/>
</dbReference>
<evidence type="ECO:0000313" key="2">
    <source>
        <dbReference type="EMBL" id="PTB71243.1"/>
    </source>
</evidence>
<evidence type="ECO:0000313" key="3">
    <source>
        <dbReference type="Proteomes" id="UP000240760"/>
    </source>
</evidence>
<feature type="compositionally biased region" description="Polar residues" evidence="1">
    <location>
        <begin position="59"/>
        <end position="71"/>
    </location>
</feature>
<accession>A0A2T4BPJ2</accession>
<organism evidence="2 3">
    <name type="scientific">Trichoderma longibrachiatum ATCC 18648</name>
    <dbReference type="NCBI Taxonomy" id="983965"/>
    <lineage>
        <taxon>Eukaryota</taxon>
        <taxon>Fungi</taxon>
        <taxon>Dikarya</taxon>
        <taxon>Ascomycota</taxon>
        <taxon>Pezizomycotina</taxon>
        <taxon>Sordariomycetes</taxon>
        <taxon>Hypocreomycetidae</taxon>
        <taxon>Hypocreales</taxon>
        <taxon>Hypocreaceae</taxon>
        <taxon>Trichoderma</taxon>
    </lineage>
</organism>
<gene>
    <name evidence="2" type="ORF">M440DRAFT_1406775</name>
</gene>
<name>A0A2T4BPJ2_TRILO</name>